<evidence type="ECO:0000313" key="2">
    <source>
        <dbReference type="Proteomes" id="UP000054559"/>
    </source>
</evidence>
<dbReference type="EMBL" id="DS268153">
    <property type="protein sequence ID" value="KMU77188.1"/>
    <property type="molecule type" value="Genomic_DNA"/>
</dbReference>
<accession>A0A0J8R0M1</accession>
<proteinExistence type="predicted"/>
<gene>
    <name evidence="1" type="ORF">CISG_06032</name>
</gene>
<sequence length="120" mass="13139">MTMTTRWMGFGIQVLSPCNRGYFASAVLWSPEYLPFATTIFENGFLNSSPPSSAFLDCILKGKNEESTRKTWKSSQPLELFLVYGTGRIPEIEKETLSLLVLAVLGANSGSPLDALSALN</sequence>
<protein>
    <submittedName>
        <fullName evidence="1">Uncharacterized protein</fullName>
    </submittedName>
</protein>
<dbReference type="Proteomes" id="UP000054559">
    <property type="component" value="Unassembled WGS sequence"/>
</dbReference>
<organism evidence="1 2">
    <name type="scientific">Coccidioides immitis RMSCC 3703</name>
    <dbReference type="NCBI Taxonomy" id="454286"/>
    <lineage>
        <taxon>Eukaryota</taxon>
        <taxon>Fungi</taxon>
        <taxon>Dikarya</taxon>
        <taxon>Ascomycota</taxon>
        <taxon>Pezizomycotina</taxon>
        <taxon>Eurotiomycetes</taxon>
        <taxon>Eurotiomycetidae</taxon>
        <taxon>Onygenales</taxon>
        <taxon>Onygenaceae</taxon>
        <taxon>Coccidioides</taxon>
    </lineage>
</organism>
<reference evidence="2" key="1">
    <citation type="journal article" date="2010" name="Genome Res.">
        <title>Population genomic sequencing of Coccidioides fungi reveals recent hybridization and transposon control.</title>
        <authorList>
            <person name="Neafsey D.E."/>
            <person name="Barker B.M."/>
            <person name="Sharpton T.J."/>
            <person name="Stajich J.E."/>
            <person name="Park D.J."/>
            <person name="Whiston E."/>
            <person name="Hung C.-Y."/>
            <person name="McMahan C."/>
            <person name="White J."/>
            <person name="Sykes S."/>
            <person name="Heiman D."/>
            <person name="Young S."/>
            <person name="Zeng Q."/>
            <person name="Abouelleil A."/>
            <person name="Aftuck L."/>
            <person name="Bessette D."/>
            <person name="Brown A."/>
            <person name="FitzGerald M."/>
            <person name="Lui A."/>
            <person name="Macdonald J.P."/>
            <person name="Priest M."/>
            <person name="Orbach M.J."/>
            <person name="Galgiani J.N."/>
            <person name="Kirkland T.N."/>
            <person name="Cole G.T."/>
            <person name="Birren B.W."/>
            <person name="Henn M.R."/>
            <person name="Taylor J.W."/>
            <person name="Rounsley S.D."/>
        </authorList>
    </citation>
    <scope>NUCLEOTIDE SEQUENCE [LARGE SCALE GENOMIC DNA]</scope>
    <source>
        <strain evidence="2">RMSCC 3703</strain>
    </source>
</reference>
<evidence type="ECO:0000313" key="1">
    <source>
        <dbReference type="EMBL" id="KMU77188.1"/>
    </source>
</evidence>
<name>A0A0J8R0M1_COCIT</name>
<dbReference type="AlphaFoldDB" id="A0A0J8R0M1"/>